<keyword evidence="6" id="KW-1185">Reference proteome</keyword>
<feature type="chain" id="PRO_5047547194" evidence="4">
    <location>
        <begin position="17"/>
        <end position="96"/>
    </location>
</feature>
<dbReference type="RefSeq" id="XP_073559829.1">
    <property type="nucleotide sequence ID" value="XM_073702161.1"/>
</dbReference>
<dbReference type="Gene3D" id="3.20.120.10">
    <property type="entry name" value="Hydrophobin"/>
    <property type="match status" value="1"/>
</dbReference>
<comment type="caution">
    <text evidence="5">The sequence shown here is derived from an EMBL/GenBank/DDBJ whole genome shotgun (WGS) entry which is preliminary data.</text>
</comment>
<dbReference type="SUPFAM" id="SSF101751">
    <property type="entry name" value="Hydrophobin II, HfbII"/>
    <property type="match status" value="1"/>
</dbReference>
<evidence type="ECO:0000313" key="5">
    <source>
        <dbReference type="EMBL" id="TFB03628.1"/>
    </source>
</evidence>
<dbReference type="PANTHER" id="PTHR42341">
    <property type="entry name" value="HYDROPHOBIN"/>
    <property type="match status" value="1"/>
</dbReference>
<comment type="subcellular location">
    <subcellularLocation>
        <location evidence="1">Cell envelope</location>
    </subcellularLocation>
</comment>
<dbReference type="InterPro" id="IPR036686">
    <property type="entry name" value="Class_II_Hydrophobin_sf"/>
</dbReference>
<dbReference type="Proteomes" id="UP001642720">
    <property type="component" value="Unassembled WGS sequence"/>
</dbReference>
<evidence type="ECO:0000256" key="3">
    <source>
        <dbReference type="ARBA" id="ARBA00023157"/>
    </source>
</evidence>
<dbReference type="GeneID" id="300576611"/>
<dbReference type="InterPro" id="IPR010636">
    <property type="entry name" value="Class_II_hydrophobin"/>
</dbReference>
<gene>
    <name evidence="5" type="ORF">CCMA1212_004877</name>
</gene>
<reference evidence="5 6" key="1">
    <citation type="submission" date="2018-01" db="EMBL/GenBank/DDBJ databases">
        <title>Genome characterization of the sugarcane-associated fungus Trichoderma ghanense CCMA-1212 and their application in lignocelulose bioconversion.</title>
        <authorList>
            <person name="Steindorff A.S."/>
            <person name="Mendes T.D."/>
            <person name="Vilela E.S.D."/>
            <person name="Rodrigues D.S."/>
            <person name="Formighieri E.F."/>
            <person name="Melo I.S."/>
            <person name="Favaro L.C.L."/>
        </authorList>
    </citation>
    <scope>NUCLEOTIDE SEQUENCE [LARGE SCALE GENOMIC DNA]</scope>
    <source>
        <strain evidence="5 6">CCMA-1212</strain>
    </source>
</reference>
<dbReference type="EMBL" id="PPTA01000005">
    <property type="protein sequence ID" value="TFB03628.1"/>
    <property type="molecule type" value="Genomic_DNA"/>
</dbReference>
<feature type="signal peptide" evidence="4">
    <location>
        <begin position="1"/>
        <end position="16"/>
    </location>
</feature>
<organism evidence="5 6">
    <name type="scientific">Trichoderma ghanense</name>
    <dbReference type="NCBI Taxonomy" id="65468"/>
    <lineage>
        <taxon>Eukaryota</taxon>
        <taxon>Fungi</taxon>
        <taxon>Dikarya</taxon>
        <taxon>Ascomycota</taxon>
        <taxon>Pezizomycotina</taxon>
        <taxon>Sordariomycetes</taxon>
        <taxon>Hypocreomycetidae</taxon>
        <taxon>Hypocreales</taxon>
        <taxon>Hypocreaceae</taxon>
        <taxon>Trichoderma</taxon>
    </lineage>
</organism>
<dbReference type="Pfam" id="PF06766">
    <property type="entry name" value="Hydrophobin_2"/>
    <property type="match status" value="1"/>
</dbReference>
<evidence type="ECO:0000256" key="4">
    <source>
        <dbReference type="SAM" id="SignalP"/>
    </source>
</evidence>
<comment type="similarity">
    <text evidence="2">Belongs to the cerato-ulmin hydrophobin family.</text>
</comment>
<evidence type="ECO:0000256" key="1">
    <source>
        <dbReference type="ARBA" id="ARBA00004196"/>
    </source>
</evidence>
<proteinExistence type="inferred from homology"/>
<dbReference type="PANTHER" id="PTHR42341:SF1">
    <property type="entry name" value="HYDROPHOBIN"/>
    <property type="match status" value="1"/>
</dbReference>
<dbReference type="CDD" id="cd23508">
    <property type="entry name" value="hydrophobin_II"/>
    <property type="match status" value="1"/>
</dbReference>
<sequence length="96" mass="9726">MKFFAIAALFAAAALAQPLEDRSGGSGACPTGLFSNPQCCATQLLGIIGLDCKVPSQQVYDATDLRNVCSKTGAQPLCCVAPIAGQALLCQPPVGA</sequence>
<accession>A0ABY2H9M0</accession>
<keyword evidence="3" id="KW-1015">Disulfide bond</keyword>
<evidence type="ECO:0000313" key="6">
    <source>
        <dbReference type="Proteomes" id="UP001642720"/>
    </source>
</evidence>
<evidence type="ECO:0000256" key="2">
    <source>
        <dbReference type="ARBA" id="ARBA00009576"/>
    </source>
</evidence>
<protein>
    <submittedName>
        <fullName evidence="5">Hydrophobin-1</fullName>
    </submittedName>
</protein>
<name>A0ABY2H9M0_9HYPO</name>
<keyword evidence="4" id="KW-0732">Signal</keyword>